<dbReference type="InterPro" id="IPR027417">
    <property type="entry name" value="P-loop_NTPase"/>
</dbReference>
<dbReference type="SUPFAM" id="SSF52540">
    <property type="entry name" value="P-loop containing nucleoside triphosphate hydrolases"/>
    <property type="match status" value="1"/>
</dbReference>
<organism evidence="4 5">
    <name type="scientific">Clostridium puniceum</name>
    <dbReference type="NCBI Taxonomy" id="29367"/>
    <lineage>
        <taxon>Bacteria</taxon>
        <taxon>Bacillati</taxon>
        <taxon>Bacillota</taxon>
        <taxon>Clostridia</taxon>
        <taxon>Eubacteriales</taxon>
        <taxon>Clostridiaceae</taxon>
        <taxon>Clostridium</taxon>
    </lineage>
</organism>
<dbReference type="EMBL" id="LZZM01000181">
    <property type="protein sequence ID" value="OOM75746.1"/>
    <property type="molecule type" value="Genomic_DNA"/>
</dbReference>
<evidence type="ECO:0000313" key="5">
    <source>
        <dbReference type="Proteomes" id="UP000190890"/>
    </source>
</evidence>
<keyword evidence="2" id="KW-1133">Transmembrane helix</keyword>
<keyword evidence="2" id="KW-0812">Transmembrane</keyword>
<evidence type="ECO:0000313" key="4">
    <source>
        <dbReference type="EMBL" id="OOM75746.1"/>
    </source>
</evidence>
<dbReference type="Gene3D" id="3.40.50.300">
    <property type="entry name" value="P-loop containing nucleotide triphosphate hydrolases"/>
    <property type="match status" value="2"/>
</dbReference>
<accession>A0A1S8TDC8</accession>
<dbReference type="Proteomes" id="UP000190890">
    <property type="component" value="Unassembled WGS sequence"/>
</dbReference>
<dbReference type="STRING" id="29367.CLPUN_31010"/>
<feature type="coiled-coil region" evidence="1">
    <location>
        <begin position="706"/>
        <end position="764"/>
    </location>
</feature>
<name>A0A1S8TDC8_9CLOT</name>
<evidence type="ECO:0000256" key="2">
    <source>
        <dbReference type="SAM" id="Phobius"/>
    </source>
</evidence>
<dbReference type="PANTHER" id="PTHR41259">
    <property type="entry name" value="DOUBLE-STRAND BREAK REPAIR RAD50 ATPASE, PUTATIVE-RELATED"/>
    <property type="match status" value="1"/>
</dbReference>
<gene>
    <name evidence="4" type="primary">recF_3</name>
    <name evidence="4" type="ORF">CLPUN_31010</name>
</gene>
<feature type="transmembrane region" description="Helical" evidence="2">
    <location>
        <begin position="437"/>
        <end position="453"/>
    </location>
</feature>
<comment type="caution">
    <text evidence="4">The sequence shown here is derived from an EMBL/GenBank/DDBJ whole genome shotgun (WGS) entry which is preliminary data.</text>
</comment>
<keyword evidence="1" id="KW-0175">Coiled coil</keyword>
<keyword evidence="2" id="KW-0472">Membrane</keyword>
<dbReference type="InterPro" id="IPR038734">
    <property type="entry name" value="YhaN_AAA"/>
</dbReference>
<keyword evidence="5" id="KW-1185">Reference proteome</keyword>
<sequence length="914" mass="107514">MNDILIKKVNIEFFAGIKGKSLDFTKGFNLIYGKNEQGKSSIENFIKIWLYGIDNSRGRDSERKKYLPLTGERISGELLIDFKGKSYIIKRSFGMSKKEDTCEILDEITGEIVEIEHKNEPGKYFFGINLATFVKTLFISQLGVMVSKDKEEEIMEKITNIYNSGDENTSVRKVIEKLEKRKKQLVATRKGGELDLLKENHNSLKAELWEAYKLAEENVDNEESLLKKKQCKINIKEQIQKLDLYKKYVKKIKLQKDYKEISNYLIKGEELKRKQEAISEELKKGEDYITFEFLEEIDEKCSRYLSLLDIKQEKMNKFYELQEALKEKTENVKNYRVISSMGNNIKEKIYSLKIDQKNLEEKLNDIVNIQNSISRFKMDINKQGSSIGNLEFIEKHRSEIEELLDFYKEGLKELKYKIENQGYTKIKGSLKNIDKKIKAVYLAGFISSLIFIYSALKQIIPVVIISIPVFILLIRLYLRYSLEIKNIDIIKNNNEAIESLKEKITECEDKLNLYLNETKAASYEEFINKLTQYDKYKSYKDNMMLIIKNKEEEINKYDITNLKTNYNRNKGVIASLYNVLGCQSLEEVLEQVEIYEELKSNINRNEYEFDGIKKEIENINEQLADKEEEIRKKVSILGLEDIQIADMHVKLKEYKDKMNQMKEIKSALESVEETYKVLLKDRNIDEIKKEMKQIISQDINYSYESEEEIDVEIRNQSNELLREEKEIKDLEHLIEKRFLGKREIPEIEEDILINEERITKLEKEFKALNLARDLFQESFDEIRKNVGPDLNRKVVKKFNLLTDGGYEDAKIAEDYKLKVRNNGMLFDGDILSNGAKDQLYLALRLSFINMLFKNKEVPIFLDDAFVQYDDDRRKKALELLIEEGFAQVILFTCQEVEQKILDNNSYEYNIVLLK</sequence>
<dbReference type="PANTHER" id="PTHR41259:SF1">
    <property type="entry name" value="DOUBLE-STRAND BREAK REPAIR RAD50 ATPASE, PUTATIVE-RELATED"/>
    <property type="match status" value="1"/>
</dbReference>
<feature type="coiled-coil region" evidence="1">
    <location>
        <begin position="490"/>
        <end position="517"/>
    </location>
</feature>
<evidence type="ECO:0000256" key="1">
    <source>
        <dbReference type="SAM" id="Coils"/>
    </source>
</evidence>
<feature type="transmembrane region" description="Helical" evidence="2">
    <location>
        <begin position="459"/>
        <end position="478"/>
    </location>
</feature>
<feature type="domain" description="YhaN AAA" evidence="3">
    <location>
        <begin position="6"/>
        <end position="58"/>
    </location>
</feature>
<protein>
    <submittedName>
        <fullName evidence="4">DNA replication and repair protein RecF</fullName>
    </submittedName>
</protein>
<evidence type="ECO:0000259" key="3">
    <source>
        <dbReference type="Pfam" id="PF13514"/>
    </source>
</evidence>
<dbReference type="AlphaFoldDB" id="A0A1S8TDC8"/>
<reference evidence="4 5" key="1">
    <citation type="submission" date="2016-05" db="EMBL/GenBank/DDBJ databases">
        <title>Microbial solvent formation.</title>
        <authorList>
            <person name="Poehlein A."/>
            <person name="Montoya Solano J.D."/>
            <person name="Flitsch S."/>
            <person name="Krabben P."/>
            <person name="Duerre P."/>
            <person name="Daniel R."/>
        </authorList>
    </citation>
    <scope>NUCLEOTIDE SEQUENCE [LARGE SCALE GENOMIC DNA]</scope>
    <source>
        <strain evidence="4 5">DSM 2619</strain>
    </source>
</reference>
<dbReference type="Pfam" id="PF13514">
    <property type="entry name" value="AAA_27"/>
    <property type="match status" value="1"/>
</dbReference>
<proteinExistence type="predicted"/>
<feature type="coiled-coil region" evidence="1">
    <location>
        <begin position="585"/>
        <end position="681"/>
    </location>
</feature>